<feature type="transmembrane region" description="Helical" evidence="12">
    <location>
        <begin position="267"/>
        <end position="290"/>
    </location>
</feature>
<evidence type="ECO:0000256" key="2">
    <source>
        <dbReference type="ARBA" id="ARBA00009819"/>
    </source>
</evidence>
<dbReference type="Proteomes" id="UP000248555">
    <property type="component" value="Unassembled WGS sequence"/>
</dbReference>
<feature type="transmembrane region" description="Helical" evidence="12">
    <location>
        <begin position="110"/>
        <end position="128"/>
    </location>
</feature>
<evidence type="ECO:0000256" key="12">
    <source>
        <dbReference type="SAM" id="Phobius"/>
    </source>
</evidence>
<dbReference type="EMBL" id="QLMH01000015">
    <property type="protein sequence ID" value="RAK16900.1"/>
    <property type="molecule type" value="Genomic_DNA"/>
</dbReference>
<reference evidence="13 14" key="1">
    <citation type="submission" date="2018-06" db="EMBL/GenBank/DDBJ databases">
        <title>Genomic Encyclopedia of Type Strains, Phase III (KMG-III): the genomes of soil and plant-associated and newly described type strains.</title>
        <authorList>
            <person name="Whitman W."/>
        </authorList>
    </citation>
    <scope>NUCLEOTIDE SEQUENCE [LARGE SCALE GENOMIC DNA]</scope>
    <source>
        <strain evidence="13 14">CGMCC 1.8979</strain>
    </source>
</reference>
<dbReference type="RefSeq" id="WP_111646073.1">
    <property type="nucleotide sequence ID" value="NZ_QLMH01000015.1"/>
</dbReference>
<dbReference type="GO" id="GO:0019646">
    <property type="term" value="P:aerobic electron transport chain"/>
    <property type="evidence" value="ECO:0007669"/>
    <property type="project" value="InterPro"/>
</dbReference>
<keyword evidence="8" id="KW-0249">Electron transport</keyword>
<evidence type="ECO:0000256" key="3">
    <source>
        <dbReference type="ARBA" id="ARBA00022448"/>
    </source>
</evidence>
<evidence type="ECO:0000256" key="10">
    <source>
        <dbReference type="ARBA" id="ARBA00023004"/>
    </source>
</evidence>
<evidence type="ECO:0000256" key="6">
    <source>
        <dbReference type="ARBA" id="ARBA00022692"/>
    </source>
</evidence>
<feature type="transmembrane region" description="Helical" evidence="12">
    <location>
        <begin position="297"/>
        <end position="316"/>
    </location>
</feature>
<evidence type="ECO:0000256" key="7">
    <source>
        <dbReference type="ARBA" id="ARBA00022723"/>
    </source>
</evidence>
<keyword evidence="3" id="KW-0813">Transport</keyword>
<keyword evidence="6 12" id="KW-0812">Transmembrane</keyword>
<evidence type="ECO:0000313" key="14">
    <source>
        <dbReference type="Proteomes" id="UP000248555"/>
    </source>
</evidence>
<keyword evidence="5" id="KW-0349">Heme</keyword>
<feature type="transmembrane region" description="Helical" evidence="12">
    <location>
        <begin position="235"/>
        <end position="255"/>
    </location>
</feature>
<feature type="transmembrane region" description="Helical" evidence="12">
    <location>
        <begin position="193"/>
        <end position="214"/>
    </location>
</feature>
<keyword evidence="11 12" id="KW-0472">Membrane</keyword>
<dbReference type="AlphaFoldDB" id="A0A327Y763"/>
<keyword evidence="7" id="KW-0479">Metal-binding</keyword>
<dbReference type="GO" id="GO:0046872">
    <property type="term" value="F:metal ion binding"/>
    <property type="evidence" value="ECO:0007669"/>
    <property type="project" value="UniProtKB-KW"/>
</dbReference>
<evidence type="ECO:0000256" key="11">
    <source>
        <dbReference type="ARBA" id="ARBA00023136"/>
    </source>
</evidence>
<dbReference type="GO" id="GO:0005886">
    <property type="term" value="C:plasma membrane"/>
    <property type="evidence" value="ECO:0007669"/>
    <property type="project" value="UniProtKB-SubCell"/>
</dbReference>
<evidence type="ECO:0000256" key="1">
    <source>
        <dbReference type="ARBA" id="ARBA00004651"/>
    </source>
</evidence>
<feature type="transmembrane region" description="Helical" evidence="12">
    <location>
        <begin position="76"/>
        <end position="98"/>
    </location>
</feature>
<evidence type="ECO:0000256" key="9">
    <source>
        <dbReference type="ARBA" id="ARBA00022989"/>
    </source>
</evidence>
<gene>
    <name evidence="13" type="ORF">B0I26_11536</name>
</gene>
<sequence length="349" mass="39838">MGVLQLSIPPDFPLPIPGNLTLLQFLIVLTFVLHIIFVNFTLSFATGAVILEASAMKTHSRRLDDMARICSLHASIHKSIAVVLGVAPLLIISVIYTQYFYTSTLLIGKAWLSLIILLITAFLLLYVYKFSWEKWENKKGLHFLVGFAAMLILLFVPLIFIVNVVSMLYPEKWSGANGFFHSLLHYPQIWQRYAHFILASLATGGFYMYLYFSVKQRKQTLSDVEQSLKLGGVKVAFWITLLQLVFGSLLLISFDRNIMLLFMGDDALLTALLLLSVFLTILLCALLYVVSKNDRPSMFYASLLCFVLIVGVMGWMRHEVRESYLKPYINEYPRTIEMKKENIKPVNKQ</sequence>
<evidence type="ECO:0000256" key="4">
    <source>
        <dbReference type="ARBA" id="ARBA00022475"/>
    </source>
</evidence>
<keyword evidence="4" id="KW-1003">Cell membrane</keyword>
<dbReference type="OrthoDB" id="9814063at2"/>
<protein>
    <submittedName>
        <fullName evidence="13">Bd-type cytochrome oxidase subunit I</fullName>
    </submittedName>
</protein>
<evidence type="ECO:0000256" key="5">
    <source>
        <dbReference type="ARBA" id="ARBA00022617"/>
    </source>
</evidence>
<accession>A0A327Y763</accession>
<evidence type="ECO:0000256" key="8">
    <source>
        <dbReference type="ARBA" id="ARBA00022982"/>
    </source>
</evidence>
<keyword evidence="14" id="KW-1185">Reference proteome</keyword>
<evidence type="ECO:0000313" key="13">
    <source>
        <dbReference type="EMBL" id="RAK16900.1"/>
    </source>
</evidence>
<organism evidence="13 14">
    <name type="scientific">Paranoxybacillus vitaminiphilus</name>
    <dbReference type="NCBI Taxonomy" id="581036"/>
    <lineage>
        <taxon>Bacteria</taxon>
        <taxon>Bacillati</taxon>
        <taxon>Bacillota</taxon>
        <taxon>Bacilli</taxon>
        <taxon>Bacillales</taxon>
        <taxon>Anoxybacillaceae</taxon>
        <taxon>Paranoxybacillus</taxon>
    </lineage>
</organism>
<comment type="caution">
    <text evidence="13">The sequence shown here is derived from an EMBL/GenBank/DDBJ whole genome shotgun (WGS) entry which is preliminary data.</text>
</comment>
<feature type="transmembrane region" description="Helical" evidence="12">
    <location>
        <begin position="140"/>
        <end position="169"/>
    </location>
</feature>
<keyword evidence="9 12" id="KW-1133">Transmembrane helix</keyword>
<dbReference type="GO" id="GO:0009055">
    <property type="term" value="F:electron transfer activity"/>
    <property type="evidence" value="ECO:0007669"/>
    <property type="project" value="InterPro"/>
</dbReference>
<proteinExistence type="inferred from homology"/>
<name>A0A327Y763_9BACL</name>
<dbReference type="GO" id="GO:0070069">
    <property type="term" value="C:cytochrome complex"/>
    <property type="evidence" value="ECO:0007669"/>
    <property type="project" value="InterPro"/>
</dbReference>
<dbReference type="Pfam" id="PF01654">
    <property type="entry name" value="Cyt_bd_oxida_I"/>
    <property type="match status" value="1"/>
</dbReference>
<comment type="similarity">
    <text evidence="2">Belongs to the cytochrome ubiquinol oxidase subunit 1 family.</text>
</comment>
<dbReference type="InterPro" id="IPR002585">
    <property type="entry name" value="Cyt-d_ubiquinol_oxidase_su_1"/>
</dbReference>
<comment type="subcellular location">
    <subcellularLocation>
        <location evidence="1">Cell membrane</location>
        <topology evidence="1">Multi-pass membrane protein</topology>
    </subcellularLocation>
</comment>
<keyword evidence="10" id="KW-0408">Iron</keyword>
<feature type="transmembrane region" description="Helical" evidence="12">
    <location>
        <begin position="22"/>
        <end position="55"/>
    </location>
</feature>